<evidence type="ECO:0000256" key="1">
    <source>
        <dbReference type="SAM" id="SignalP"/>
    </source>
</evidence>
<evidence type="ECO:0000313" key="2">
    <source>
        <dbReference type="EMBL" id="MFF3664215.1"/>
    </source>
</evidence>
<keyword evidence="3" id="KW-1185">Reference proteome</keyword>
<feature type="chain" id="PRO_5046048346" evidence="1">
    <location>
        <begin position="32"/>
        <end position="209"/>
    </location>
</feature>
<reference evidence="2 3" key="1">
    <citation type="submission" date="2024-10" db="EMBL/GenBank/DDBJ databases">
        <title>The Natural Products Discovery Center: Release of the First 8490 Sequenced Strains for Exploring Actinobacteria Biosynthetic Diversity.</title>
        <authorList>
            <person name="Kalkreuter E."/>
            <person name="Kautsar S.A."/>
            <person name="Yang D."/>
            <person name="Bader C.D."/>
            <person name="Teijaro C.N."/>
            <person name="Fluegel L."/>
            <person name="Davis C.M."/>
            <person name="Simpson J.R."/>
            <person name="Lauterbach L."/>
            <person name="Steele A.D."/>
            <person name="Gui C."/>
            <person name="Meng S."/>
            <person name="Li G."/>
            <person name="Viehrig K."/>
            <person name="Ye F."/>
            <person name="Su P."/>
            <person name="Kiefer A.F."/>
            <person name="Nichols A."/>
            <person name="Cepeda A.J."/>
            <person name="Yan W."/>
            <person name="Fan B."/>
            <person name="Jiang Y."/>
            <person name="Adhikari A."/>
            <person name="Zheng C.-J."/>
            <person name="Schuster L."/>
            <person name="Cowan T.M."/>
            <person name="Smanski M.J."/>
            <person name="Chevrette M.G."/>
            <person name="De Carvalho L.P.S."/>
            <person name="Shen B."/>
        </authorList>
    </citation>
    <scope>NUCLEOTIDE SEQUENCE [LARGE SCALE GENOMIC DNA]</scope>
    <source>
        <strain evidence="2 3">NPDC002173</strain>
    </source>
</reference>
<dbReference type="PROSITE" id="PS51318">
    <property type="entry name" value="TAT"/>
    <property type="match status" value="1"/>
</dbReference>
<name>A0ABW6SK67_9ACTN</name>
<evidence type="ECO:0000313" key="3">
    <source>
        <dbReference type="Proteomes" id="UP001602013"/>
    </source>
</evidence>
<dbReference type="EMBL" id="JBIASD010000001">
    <property type="protein sequence ID" value="MFF3664215.1"/>
    <property type="molecule type" value="Genomic_DNA"/>
</dbReference>
<protein>
    <submittedName>
        <fullName evidence="2">Uncharacterized protein</fullName>
    </submittedName>
</protein>
<dbReference type="Proteomes" id="UP001602013">
    <property type="component" value="Unassembled WGS sequence"/>
</dbReference>
<dbReference type="RefSeq" id="WP_387408263.1">
    <property type="nucleotide sequence ID" value="NZ_CP191998.1"/>
</dbReference>
<accession>A0ABW6SK67</accession>
<comment type="caution">
    <text evidence="2">The sequence shown here is derived from an EMBL/GenBank/DDBJ whole genome shotgun (WGS) entry which is preliminary data.</text>
</comment>
<dbReference type="InterPro" id="IPR006311">
    <property type="entry name" value="TAT_signal"/>
</dbReference>
<organism evidence="2 3">
    <name type="scientific">Microtetraspora malaysiensis</name>
    <dbReference type="NCBI Taxonomy" id="161358"/>
    <lineage>
        <taxon>Bacteria</taxon>
        <taxon>Bacillati</taxon>
        <taxon>Actinomycetota</taxon>
        <taxon>Actinomycetes</taxon>
        <taxon>Streptosporangiales</taxon>
        <taxon>Streptosporangiaceae</taxon>
        <taxon>Microtetraspora</taxon>
    </lineage>
</organism>
<gene>
    <name evidence="2" type="ORF">ACFYXI_01380</name>
</gene>
<keyword evidence="1" id="KW-0732">Signal</keyword>
<feature type="signal peptide" evidence="1">
    <location>
        <begin position="1"/>
        <end position="31"/>
    </location>
</feature>
<proteinExistence type="predicted"/>
<sequence>MSALTRRLLGGLVAVVTALAGLSVLTPAAHAATVVAQNSKHSWHNNNQNKTIDTTVAVYDDGTVQGTSTVESGVWLTGVRLCAKAVLMDRDGGALAEVGGDCWGVNGTAFGYSKRTENWSGQVSRDIASRTYAVQIVHWNNGIDWGQVFGFAKKIWEIYQAIASSNNDAAATDIVMPNGTVMPYSSFVPPVGGGGGSTNCGGTICHYPK</sequence>